<keyword evidence="7 10" id="KW-0472">Membrane</keyword>
<name>A0A285UQ19_9HYPH</name>
<evidence type="ECO:0000256" key="4">
    <source>
        <dbReference type="ARBA" id="ARBA00022448"/>
    </source>
</evidence>
<dbReference type="InterPro" id="IPR036771">
    <property type="entry name" value="ATPsynth_dsu/esu_N"/>
</dbReference>
<dbReference type="PANTHER" id="PTHR13822">
    <property type="entry name" value="ATP SYNTHASE DELTA/EPSILON CHAIN"/>
    <property type="match status" value="1"/>
</dbReference>
<keyword evidence="14" id="KW-1185">Reference proteome</keyword>
<evidence type="ECO:0000313" key="14">
    <source>
        <dbReference type="Proteomes" id="UP000219167"/>
    </source>
</evidence>
<keyword evidence="8 10" id="KW-0139">CF(1)</keyword>
<dbReference type="GO" id="GO:0005524">
    <property type="term" value="F:ATP binding"/>
    <property type="evidence" value="ECO:0007669"/>
    <property type="project" value="UniProtKB-UniRule"/>
</dbReference>
<evidence type="ECO:0000256" key="2">
    <source>
        <dbReference type="ARBA" id="ARBA00004184"/>
    </source>
</evidence>
<evidence type="ECO:0000256" key="5">
    <source>
        <dbReference type="ARBA" id="ARBA00022781"/>
    </source>
</evidence>
<organism evidence="13 14">
    <name type="scientific">Rhizobium subbaraonis</name>
    <dbReference type="NCBI Taxonomy" id="908946"/>
    <lineage>
        <taxon>Bacteria</taxon>
        <taxon>Pseudomonadati</taxon>
        <taxon>Pseudomonadota</taxon>
        <taxon>Alphaproteobacteria</taxon>
        <taxon>Hyphomicrobiales</taxon>
        <taxon>Rhizobiaceae</taxon>
        <taxon>Rhizobium/Agrobacterium group</taxon>
        <taxon>Rhizobium</taxon>
    </lineage>
</organism>
<dbReference type="GO" id="GO:0012505">
    <property type="term" value="C:endomembrane system"/>
    <property type="evidence" value="ECO:0007669"/>
    <property type="project" value="UniProtKB-SubCell"/>
</dbReference>
<gene>
    <name evidence="10" type="primary">atpC</name>
    <name evidence="13" type="ORF">SAMN05892877_111124</name>
</gene>
<comment type="subunit">
    <text evidence="10 11">F-type ATPases have 2 components, CF(1) - the catalytic core - and CF(0) - the membrane proton channel. CF(1) has five subunits: alpha(3), beta(3), gamma(1), delta(1), epsilon(1). CF(0) has three main subunits: a, b and c.</text>
</comment>
<evidence type="ECO:0000256" key="7">
    <source>
        <dbReference type="ARBA" id="ARBA00023136"/>
    </source>
</evidence>
<dbReference type="Gene3D" id="2.60.15.10">
    <property type="entry name" value="F0F1 ATP synthase delta/epsilon subunit, N-terminal"/>
    <property type="match status" value="1"/>
</dbReference>
<feature type="domain" description="ATP synthase F1 complex delta/epsilon subunit N-terminal" evidence="12">
    <location>
        <begin position="7"/>
        <end position="86"/>
    </location>
</feature>
<evidence type="ECO:0000313" key="13">
    <source>
        <dbReference type="EMBL" id="SOC43498.1"/>
    </source>
</evidence>
<dbReference type="GO" id="GO:0046933">
    <property type="term" value="F:proton-transporting ATP synthase activity, rotational mechanism"/>
    <property type="evidence" value="ECO:0007669"/>
    <property type="project" value="UniProtKB-UniRule"/>
</dbReference>
<dbReference type="Proteomes" id="UP000219167">
    <property type="component" value="Unassembled WGS sequence"/>
</dbReference>
<keyword evidence="4 10" id="KW-0813">Transport</keyword>
<keyword evidence="9 10" id="KW-0066">ATP synthesis</keyword>
<dbReference type="GO" id="GO:0005886">
    <property type="term" value="C:plasma membrane"/>
    <property type="evidence" value="ECO:0007669"/>
    <property type="project" value="UniProtKB-SubCell"/>
</dbReference>
<dbReference type="NCBIfam" id="NF001851">
    <property type="entry name" value="PRK00571.2-4"/>
    <property type="match status" value="1"/>
</dbReference>
<evidence type="ECO:0000259" key="12">
    <source>
        <dbReference type="Pfam" id="PF02823"/>
    </source>
</evidence>
<evidence type="ECO:0000256" key="6">
    <source>
        <dbReference type="ARBA" id="ARBA00023065"/>
    </source>
</evidence>
<dbReference type="SUPFAM" id="SSF51344">
    <property type="entry name" value="Epsilon subunit of F1F0-ATP synthase N-terminal domain"/>
    <property type="match status" value="1"/>
</dbReference>
<reference evidence="13 14" key="1">
    <citation type="submission" date="2017-08" db="EMBL/GenBank/DDBJ databases">
        <authorList>
            <person name="de Groot N.N."/>
        </authorList>
    </citation>
    <scope>NUCLEOTIDE SEQUENCE [LARGE SCALE GENOMIC DNA]</scope>
    <source>
        <strain evidence="13 14">JC85</strain>
    </source>
</reference>
<dbReference type="GO" id="GO:0045259">
    <property type="term" value="C:proton-transporting ATP synthase complex"/>
    <property type="evidence" value="ECO:0007669"/>
    <property type="project" value="UniProtKB-KW"/>
</dbReference>
<evidence type="ECO:0000256" key="9">
    <source>
        <dbReference type="ARBA" id="ARBA00023310"/>
    </source>
</evidence>
<comment type="similarity">
    <text evidence="3 10 11">Belongs to the ATPase epsilon chain family.</text>
</comment>
<comment type="subcellular location">
    <subcellularLocation>
        <location evidence="10">Cell membrane</location>
        <topology evidence="10">Peripheral membrane protein</topology>
    </subcellularLocation>
    <subcellularLocation>
        <location evidence="2">Endomembrane system</location>
        <topology evidence="2">Peripheral membrane protein</topology>
    </subcellularLocation>
</comment>
<dbReference type="HAMAP" id="MF_00530">
    <property type="entry name" value="ATP_synth_epsil_bac"/>
    <property type="match status" value="1"/>
</dbReference>
<protein>
    <recommendedName>
        <fullName evidence="10">ATP synthase epsilon chain</fullName>
    </recommendedName>
    <alternativeName>
        <fullName evidence="10">ATP synthase F1 sector epsilon subunit</fullName>
    </alternativeName>
    <alternativeName>
        <fullName evidence="10">F-ATPase epsilon subunit</fullName>
    </alternativeName>
</protein>
<keyword evidence="5 10" id="KW-0375">Hydrogen ion transport</keyword>
<dbReference type="Pfam" id="PF02823">
    <property type="entry name" value="ATP-synt_DE_N"/>
    <property type="match status" value="1"/>
</dbReference>
<dbReference type="NCBIfam" id="TIGR01216">
    <property type="entry name" value="ATP_synt_epsi"/>
    <property type="match status" value="1"/>
</dbReference>
<dbReference type="PANTHER" id="PTHR13822:SF10">
    <property type="entry name" value="ATP SYNTHASE EPSILON CHAIN, CHLOROPLASTIC"/>
    <property type="match status" value="1"/>
</dbReference>
<sequence length="137" mass="14645">MVMADSFQFELVSPERLLLSGSVTSVVIPASEGEMTVMANHAPTMTTINPGIVTVTFADGKTDRYVVFGGFADILPSGCTLLAESAVHVDEISRDDIIKRIEIARGELEAAPNDEHRAGIERYIAQLGTVQGTILPA</sequence>
<evidence type="ECO:0000256" key="11">
    <source>
        <dbReference type="RuleBase" id="RU003656"/>
    </source>
</evidence>
<dbReference type="CDD" id="cd12152">
    <property type="entry name" value="F1-ATPase_delta"/>
    <property type="match status" value="1"/>
</dbReference>
<dbReference type="InterPro" id="IPR020546">
    <property type="entry name" value="ATP_synth_F1_dsu/esu_N"/>
</dbReference>
<dbReference type="EMBL" id="OBQD01000011">
    <property type="protein sequence ID" value="SOC43498.1"/>
    <property type="molecule type" value="Genomic_DNA"/>
</dbReference>
<evidence type="ECO:0000256" key="10">
    <source>
        <dbReference type="HAMAP-Rule" id="MF_00530"/>
    </source>
</evidence>
<evidence type="ECO:0000256" key="8">
    <source>
        <dbReference type="ARBA" id="ARBA00023196"/>
    </source>
</evidence>
<accession>A0A285UQ19</accession>
<keyword evidence="6 10" id="KW-0406">Ion transport</keyword>
<evidence type="ECO:0000256" key="1">
    <source>
        <dbReference type="ARBA" id="ARBA00003543"/>
    </source>
</evidence>
<comment type="function">
    <text evidence="1 10">Produces ATP from ADP in the presence of a proton gradient across the membrane.</text>
</comment>
<keyword evidence="10" id="KW-1003">Cell membrane</keyword>
<dbReference type="AlphaFoldDB" id="A0A285UQ19"/>
<proteinExistence type="inferred from homology"/>
<evidence type="ECO:0000256" key="3">
    <source>
        <dbReference type="ARBA" id="ARBA00005712"/>
    </source>
</evidence>
<dbReference type="InterPro" id="IPR001469">
    <property type="entry name" value="ATP_synth_F1_dsu/esu"/>
</dbReference>